<dbReference type="OrthoDB" id="767755at2"/>
<dbReference type="RefSeq" id="WP_108736391.1">
    <property type="nucleotide sequence ID" value="NZ_CP020919.1"/>
</dbReference>
<dbReference type="EMBL" id="CP020919">
    <property type="protein sequence ID" value="AWG24761.1"/>
    <property type="molecule type" value="Genomic_DNA"/>
</dbReference>
<keyword evidence="1" id="KW-0732">Signal</keyword>
<evidence type="ECO:0000313" key="2">
    <source>
        <dbReference type="EMBL" id="AWG24761.1"/>
    </source>
</evidence>
<evidence type="ECO:0008006" key="4">
    <source>
        <dbReference type="Google" id="ProtNLM"/>
    </source>
</evidence>
<organism evidence="2 3">
    <name type="scientific">Flavobacterium kingsejongi</name>
    <dbReference type="NCBI Taxonomy" id="1678728"/>
    <lineage>
        <taxon>Bacteria</taxon>
        <taxon>Pseudomonadati</taxon>
        <taxon>Bacteroidota</taxon>
        <taxon>Flavobacteriia</taxon>
        <taxon>Flavobacteriales</taxon>
        <taxon>Flavobacteriaceae</taxon>
        <taxon>Flavobacterium</taxon>
    </lineage>
</organism>
<sequence length="329" mass="37867">MKKSQLLCSLLLVFACGCQQKSPTYTTDQVKEDQENQQSDDVMHYRDSTMEVYSESAYTALADRKYKFPSTTDFEQIIEAVYHINVKKAKFDDVYLSEDNGPVPTAVRQKNFIYIFDHYADAEPNVDHNLTFNLNNYLFHKNIESRNVLLSSDNDKEYLFDLVEQYGYADDEYLLHYVLDKKYKNDNFQKLGALVFIKKPDGSLEIRTKILNFTASNANEKDVVLARNMLLYCIDLIDTDPDDEFSAAQKAKIIAFASNAIDPIYKKYHRINDQHWGTASVLSYYIAAVGAQKWNETEAAYLKEQYYNLPNLAAMIAYANEFDSIGAPD</sequence>
<protein>
    <recommendedName>
        <fullName evidence="4">DUF4835 domain-containing protein</fullName>
    </recommendedName>
</protein>
<accession>A0A2S1LM44</accession>
<dbReference type="Proteomes" id="UP000244677">
    <property type="component" value="Chromosome"/>
</dbReference>
<evidence type="ECO:0000313" key="3">
    <source>
        <dbReference type="Proteomes" id="UP000244677"/>
    </source>
</evidence>
<proteinExistence type="predicted"/>
<gene>
    <name evidence="2" type="ORF">FK004_05715</name>
</gene>
<name>A0A2S1LM44_9FLAO</name>
<feature type="signal peptide" evidence="1">
    <location>
        <begin position="1"/>
        <end position="20"/>
    </location>
</feature>
<dbReference type="PROSITE" id="PS51257">
    <property type="entry name" value="PROKAR_LIPOPROTEIN"/>
    <property type="match status" value="1"/>
</dbReference>
<reference evidence="2 3" key="1">
    <citation type="submission" date="2017-04" db="EMBL/GenBank/DDBJ databases">
        <title>Complete genome sequence of Flavobacterium kingsejong AJ004.</title>
        <authorList>
            <person name="Lee P.C."/>
        </authorList>
    </citation>
    <scope>NUCLEOTIDE SEQUENCE [LARGE SCALE GENOMIC DNA]</scope>
    <source>
        <strain evidence="2 3">AJ004</strain>
    </source>
</reference>
<feature type="chain" id="PRO_5015713889" description="DUF4835 domain-containing protein" evidence="1">
    <location>
        <begin position="21"/>
        <end position="329"/>
    </location>
</feature>
<evidence type="ECO:0000256" key="1">
    <source>
        <dbReference type="SAM" id="SignalP"/>
    </source>
</evidence>
<dbReference type="KEGG" id="fki:FK004_05715"/>
<dbReference type="AlphaFoldDB" id="A0A2S1LM44"/>
<keyword evidence="3" id="KW-1185">Reference proteome</keyword>